<keyword evidence="3 7" id="KW-0812">Transmembrane</keyword>
<keyword evidence="10" id="KW-1185">Reference proteome</keyword>
<dbReference type="RefSeq" id="WP_264603394.1">
    <property type="nucleotide sequence ID" value="NZ_JAOQNS010000014.1"/>
</dbReference>
<dbReference type="EMBL" id="JAOQNS010000014">
    <property type="protein sequence ID" value="MCW2309820.1"/>
    <property type="molecule type" value="Genomic_DNA"/>
</dbReference>
<reference evidence="10" key="1">
    <citation type="submission" date="2023-07" db="EMBL/GenBank/DDBJ databases">
        <title>Genome sequencing of Purple Non-Sulfur Bacteria from various extreme environments.</title>
        <authorList>
            <person name="Mayer M."/>
        </authorList>
    </citation>
    <scope>NUCLEOTIDE SEQUENCE [LARGE SCALE GENOMIC DNA]</scope>
    <source>
        <strain evidence="10">DSM 17935</strain>
    </source>
</reference>
<feature type="domain" description="Cytochrome C biogenesis protein transmembrane" evidence="8">
    <location>
        <begin position="7"/>
        <end position="223"/>
    </location>
</feature>
<evidence type="ECO:0000256" key="2">
    <source>
        <dbReference type="ARBA" id="ARBA00006143"/>
    </source>
</evidence>
<feature type="transmembrane region" description="Helical" evidence="7">
    <location>
        <begin position="210"/>
        <end position="230"/>
    </location>
</feature>
<keyword evidence="5 7" id="KW-1133">Transmembrane helix</keyword>
<feature type="transmembrane region" description="Helical" evidence="7">
    <location>
        <begin position="55"/>
        <end position="77"/>
    </location>
</feature>
<evidence type="ECO:0000256" key="6">
    <source>
        <dbReference type="ARBA" id="ARBA00023136"/>
    </source>
</evidence>
<comment type="caution">
    <text evidence="9">The sequence shown here is derived from an EMBL/GenBank/DDBJ whole genome shotgun (WGS) entry which is preliminary data.</text>
</comment>
<dbReference type="Pfam" id="PF02683">
    <property type="entry name" value="DsbD_TM"/>
    <property type="match status" value="1"/>
</dbReference>
<dbReference type="InterPro" id="IPR003834">
    <property type="entry name" value="Cyt_c_assmbl_TM_dom"/>
</dbReference>
<feature type="transmembrane region" description="Helical" evidence="7">
    <location>
        <begin position="168"/>
        <end position="189"/>
    </location>
</feature>
<evidence type="ECO:0000313" key="10">
    <source>
        <dbReference type="Proteomes" id="UP001209755"/>
    </source>
</evidence>
<evidence type="ECO:0000256" key="3">
    <source>
        <dbReference type="ARBA" id="ARBA00022692"/>
    </source>
</evidence>
<evidence type="ECO:0000259" key="8">
    <source>
        <dbReference type="Pfam" id="PF02683"/>
    </source>
</evidence>
<dbReference type="Proteomes" id="UP001209755">
    <property type="component" value="Unassembled WGS sequence"/>
</dbReference>
<sequence>MGFDVTYLGAFVGGLIAFVSPCVLPIVPLYLCYVAGVSLDELTSEDDIAVSRRKVMTSVILFVLGFSTIFTLMGATATALGQMVQAYRSWFEIAAGVIIVVMGLHFLGLFRIGFLSREARLNVNTGQATYIGAYLIGLAFGFAWSPCVGPVLATILSLAADRSAVWEGVIMLALFSAGLGIPFILAGFFTDRFLGLMKGLRRYMGAIEKVVGVFLICVGVLFLTGDFFMWSAQAGAWMLDTFPGMQRFEENMLDLLGSGRQGA</sequence>
<name>A0ABT3HHD6_9HYPH</name>
<comment type="subcellular location">
    <subcellularLocation>
        <location evidence="1">Membrane</location>
        <topology evidence="1">Multi-pass membrane protein</topology>
    </subcellularLocation>
</comment>
<organism evidence="9 10">
    <name type="scientific">Rhodobium gokarnense</name>
    <dbReference type="NCBI Taxonomy" id="364296"/>
    <lineage>
        <taxon>Bacteria</taxon>
        <taxon>Pseudomonadati</taxon>
        <taxon>Pseudomonadota</taxon>
        <taxon>Alphaproteobacteria</taxon>
        <taxon>Hyphomicrobiales</taxon>
        <taxon>Rhodobiaceae</taxon>
        <taxon>Rhodobium</taxon>
    </lineage>
</organism>
<dbReference type="PANTHER" id="PTHR31272:SF4">
    <property type="entry name" value="CYTOCHROME C-TYPE BIOGENESIS PROTEIN HI_1454-RELATED"/>
    <property type="match status" value="1"/>
</dbReference>
<keyword evidence="6 7" id="KW-0472">Membrane</keyword>
<protein>
    <submittedName>
        <fullName evidence="9">Cytochrome c-type biogenesis protein</fullName>
    </submittedName>
</protein>
<feature type="transmembrane region" description="Helical" evidence="7">
    <location>
        <begin position="6"/>
        <end position="34"/>
    </location>
</feature>
<dbReference type="PANTHER" id="PTHR31272">
    <property type="entry name" value="CYTOCHROME C-TYPE BIOGENESIS PROTEIN HI_1454-RELATED"/>
    <property type="match status" value="1"/>
</dbReference>
<accession>A0ABT3HHD6</accession>
<feature type="transmembrane region" description="Helical" evidence="7">
    <location>
        <begin position="131"/>
        <end position="156"/>
    </location>
</feature>
<keyword evidence="4" id="KW-0201">Cytochrome c-type biogenesis</keyword>
<proteinExistence type="inferred from homology"/>
<evidence type="ECO:0000256" key="7">
    <source>
        <dbReference type="SAM" id="Phobius"/>
    </source>
</evidence>
<evidence type="ECO:0000256" key="4">
    <source>
        <dbReference type="ARBA" id="ARBA00022748"/>
    </source>
</evidence>
<comment type="similarity">
    <text evidence="2">Belongs to the DsbD family.</text>
</comment>
<evidence type="ECO:0000256" key="1">
    <source>
        <dbReference type="ARBA" id="ARBA00004141"/>
    </source>
</evidence>
<gene>
    <name evidence="9" type="ORF">M2319_004179</name>
</gene>
<evidence type="ECO:0000256" key="5">
    <source>
        <dbReference type="ARBA" id="ARBA00022989"/>
    </source>
</evidence>
<dbReference type="InterPro" id="IPR051790">
    <property type="entry name" value="Cytochrome_c-biogenesis_DsbD"/>
</dbReference>
<evidence type="ECO:0000313" key="9">
    <source>
        <dbReference type="EMBL" id="MCW2309820.1"/>
    </source>
</evidence>
<feature type="transmembrane region" description="Helical" evidence="7">
    <location>
        <begin position="89"/>
        <end position="110"/>
    </location>
</feature>